<accession>A0A829H9L6</accession>
<name>A0A829H9L6_LACPA</name>
<keyword evidence="1" id="KW-0418">Kinase</keyword>
<dbReference type="AlphaFoldDB" id="A0A829H9L6"/>
<protein>
    <submittedName>
        <fullName evidence="1">Phosphoenolpyruvate carboxykinase (ATP)</fullName>
    </submittedName>
</protein>
<dbReference type="EMBL" id="ANKE01000146">
    <property type="protein sequence ID" value="EPC75320.1"/>
    <property type="molecule type" value="Genomic_DNA"/>
</dbReference>
<dbReference type="Gene3D" id="3.90.228.20">
    <property type="match status" value="1"/>
</dbReference>
<dbReference type="Proteomes" id="UP000014244">
    <property type="component" value="Unassembled WGS sequence"/>
</dbReference>
<dbReference type="InterPro" id="IPR013035">
    <property type="entry name" value="PEP_carboxykinase_C"/>
</dbReference>
<gene>
    <name evidence="1" type="ORF">Lpp41_02919</name>
</gene>
<keyword evidence="1" id="KW-0670">Pyruvate</keyword>
<organism evidence="1 2">
    <name type="scientific">Lacticaseibacillus paracasei subsp. paracasei Lpp41</name>
    <dbReference type="NCBI Taxonomy" id="1256208"/>
    <lineage>
        <taxon>Bacteria</taxon>
        <taxon>Bacillati</taxon>
        <taxon>Bacillota</taxon>
        <taxon>Bacilli</taxon>
        <taxon>Lactobacillales</taxon>
        <taxon>Lactobacillaceae</taxon>
        <taxon>Lacticaseibacillus</taxon>
    </lineage>
</organism>
<dbReference type="GO" id="GO:0006094">
    <property type="term" value="P:gluconeogenesis"/>
    <property type="evidence" value="ECO:0007669"/>
    <property type="project" value="InterPro"/>
</dbReference>
<sequence length="220" mass="24737">MTQDIRNGNGRTVKSRYVTPNRVDHLTESIDAIFWIMKDDTLPPVVKLEDPDLAAAFGVTLATKRSTAENVIGDVDRDHLVIEPFANPFRSYPLGEDYQDFHQLFEQRQTACYILNTGSYNGQNVKPADTLGAIAKIVDETAAFKPFGLLPKMRYLPLSGFNVDFGDNDYRVRLRQRLEDRLAFIATKDVDHDGYDRLPIDASRALEDVIAALDQQAAAM</sequence>
<evidence type="ECO:0000313" key="1">
    <source>
        <dbReference type="EMBL" id="EPC75320.1"/>
    </source>
</evidence>
<dbReference type="SUPFAM" id="SSF53795">
    <property type="entry name" value="PEP carboxykinase-like"/>
    <property type="match status" value="1"/>
</dbReference>
<reference evidence="1 2" key="1">
    <citation type="journal article" date="2013" name="PLoS ONE">
        <title>Lactobacillus paracasei comparative genomics: towards species pan-genome definition and exploitation of diversity.</title>
        <authorList>
            <person name="Smokvina T."/>
            <person name="Wels M."/>
            <person name="Polka J."/>
            <person name="Chervaux C."/>
            <person name="Brisse S."/>
            <person name="Boekhorst J."/>
            <person name="van Hylckama Vlieg J.E."/>
            <person name="Siezen R.J."/>
        </authorList>
    </citation>
    <scope>NUCLEOTIDE SEQUENCE [LARGE SCALE GENOMIC DNA]</scope>
    <source>
        <strain evidence="1 2">Lpp41</strain>
    </source>
</reference>
<dbReference type="GO" id="GO:0017076">
    <property type="term" value="F:purine nucleotide binding"/>
    <property type="evidence" value="ECO:0007669"/>
    <property type="project" value="InterPro"/>
</dbReference>
<dbReference type="GO" id="GO:0004611">
    <property type="term" value="F:phosphoenolpyruvate carboxykinase activity"/>
    <property type="evidence" value="ECO:0007669"/>
    <property type="project" value="InterPro"/>
</dbReference>
<keyword evidence="1" id="KW-0808">Transferase</keyword>
<dbReference type="GO" id="GO:0016301">
    <property type="term" value="F:kinase activity"/>
    <property type="evidence" value="ECO:0007669"/>
    <property type="project" value="UniProtKB-KW"/>
</dbReference>
<proteinExistence type="predicted"/>
<evidence type="ECO:0000313" key="2">
    <source>
        <dbReference type="Proteomes" id="UP000014244"/>
    </source>
</evidence>
<comment type="caution">
    <text evidence="1">The sequence shown here is derived from an EMBL/GenBank/DDBJ whole genome shotgun (WGS) entry which is preliminary data.</text>
</comment>